<name>A0A2V4YHD2_9FLAO</name>
<organism evidence="2 3">
    <name type="scientific">Winogradskyella epiphytica</name>
    <dbReference type="NCBI Taxonomy" id="262005"/>
    <lineage>
        <taxon>Bacteria</taxon>
        <taxon>Pseudomonadati</taxon>
        <taxon>Bacteroidota</taxon>
        <taxon>Flavobacteriia</taxon>
        <taxon>Flavobacteriales</taxon>
        <taxon>Flavobacteriaceae</taxon>
        <taxon>Winogradskyella</taxon>
    </lineage>
</organism>
<evidence type="ECO:0000313" key="3">
    <source>
        <dbReference type="Proteomes" id="UP000248054"/>
    </source>
</evidence>
<feature type="transmembrane region" description="Helical" evidence="1">
    <location>
        <begin position="20"/>
        <end position="41"/>
    </location>
</feature>
<comment type="caution">
    <text evidence="2">The sequence shown here is derived from an EMBL/GenBank/DDBJ whole genome shotgun (WGS) entry which is preliminary data.</text>
</comment>
<evidence type="ECO:0000256" key="1">
    <source>
        <dbReference type="SAM" id="Phobius"/>
    </source>
</evidence>
<gene>
    <name evidence="2" type="ORF">DFQ11_101756</name>
</gene>
<proteinExistence type="predicted"/>
<dbReference type="AlphaFoldDB" id="A0A2V4YHD2"/>
<keyword evidence="1" id="KW-0812">Transmembrane</keyword>
<keyword evidence="3" id="KW-1185">Reference proteome</keyword>
<sequence>MRIAYEFYKKYMKTSTKAGLYVFLIFTVIYITVRFSIQAFFVDINQMVLAVISAMITVIFTPQRRIIKKKNGDEIKLKWFFSKKVITIT</sequence>
<dbReference type="Proteomes" id="UP000248054">
    <property type="component" value="Unassembled WGS sequence"/>
</dbReference>
<keyword evidence="1" id="KW-1133">Transmembrane helix</keyword>
<reference evidence="2 3" key="1">
    <citation type="submission" date="2018-06" db="EMBL/GenBank/DDBJ databases">
        <title>Genomic Encyclopedia of Type Strains, Phase III (KMG-III): the genomes of soil and plant-associated and newly described type strains.</title>
        <authorList>
            <person name="Whitman W."/>
        </authorList>
    </citation>
    <scope>NUCLEOTIDE SEQUENCE [LARGE SCALE GENOMIC DNA]</scope>
    <source>
        <strain evidence="2 3">CECT 7945</strain>
    </source>
</reference>
<dbReference type="EMBL" id="QJTD01000001">
    <property type="protein sequence ID" value="PYE83323.1"/>
    <property type="molecule type" value="Genomic_DNA"/>
</dbReference>
<evidence type="ECO:0000313" key="2">
    <source>
        <dbReference type="EMBL" id="PYE83323.1"/>
    </source>
</evidence>
<feature type="transmembrane region" description="Helical" evidence="1">
    <location>
        <begin position="47"/>
        <end position="67"/>
    </location>
</feature>
<keyword evidence="1" id="KW-0472">Membrane</keyword>
<protein>
    <submittedName>
        <fullName evidence="2">Uncharacterized protein</fullName>
    </submittedName>
</protein>
<accession>A0A2V4YHD2</accession>